<dbReference type="PANTHER" id="PTHR48421">
    <property type="entry name" value="MYCBP-ASSOCIATED PROTEIN"/>
    <property type="match status" value="1"/>
</dbReference>
<keyword evidence="3" id="KW-1185">Reference proteome</keyword>
<dbReference type="EMBL" id="VXIV02003184">
    <property type="protein sequence ID" value="KAF6020266.1"/>
    <property type="molecule type" value="Genomic_DNA"/>
</dbReference>
<reference evidence="2" key="1">
    <citation type="submission" date="2020-06" db="EMBL/GenBank/DDBJ databases">
        <title>Draft genome of Bugula neritina, a colonial animal packing powerful symbionts and potential medicines.</title>
        <authorList>
            <person name="Rayko M."/>
        </authorList>
    </citation>
    <scope>NUCLEOTIDE SEQUENCE [LARGE SCALE GENOMIC DNA]</scope>
    <source>
        <strain evidence="2">Kwan_BN1</strain>
    </source>
</reference>
<dbReference type="AlphaFoldDB" id="A0A7J7J3P2"/>
<evidence type="ECO:0000313" key="2">
    <source>
        <dbReference type="EMBL" id="KAF6020266.1"/>
    </source>
</evidence>
<dbReference type="InterPro" id="IPR032707">
    <property type="entry name" value="MYCBPAP"/>
</dbReference>
<dbReference type="Gene3D" id="2.60.40.10">
    <property type="entry name" value="Immunoglobulins"/>
    <property type="match status" value="1"/>
</dbReference>
<feature type="compositionally biased region" description="Basic and acidic residues" evidence="1">
    <location>
        <begin position="1"/>
        <end position="20"/>
    </location>
</feature>
<evidence type="ECO:0000256" key="1">
    <source>
        <dbReference type="SAM" id="MobiDB-lite"/>
    </source>
</evidence>
<dbReference type="InterPro" id="IPR013783">
    <property type="entry name" value="Ig-like_fold"/>
</dbReference>
<dbReference type="PANTHER" id="PTHR48421:SF1">
    <property type="entry name" value="MYCBP-ASSOCIATED PROTEIN"/>
    <property type="match status" value="1"/>
</dbReference>
<comment type="caution">
    <text evidence="2">The sequence shown here is derived from an EMBL/GenBank/DDBJ whole genome shotgun (WGS) entry which is preliminary data.</text>
</comment>
<sequence>MKAAASKKDKDRPKSSDKLKGKYKPSTPDKPTTPGPDDDSLSDNRSSVLNDEEIQGMAIRQDALIQVRQDAIAADTVPRAPKSIKPVNVRKVNANPPPKRVTTSITVAKGAPPRAPLKPVETEGNSGPRFDRHGNVIAHSILGTLEEYKFGAESKGELVVDYYIREQDRVHTPATLPKQKPILMKAETRTQPMCESTEESNALVHWQKKMRERKLQQGYISSTNNPYSRYIAAATPFSDRPESVSDKENAEDDYENMDPLAEHPDVYSSPIFGPAIRFAGEILQWAGDGHSSEGKIAVDARVTFETFAGCRSTSFLEIINLGTTAMYFSWKMLPKSNPFDLVNSNVQRFYFNTSSGVILPGHILKFPFVFKSDKAGVFCEQWQFQTHPVVAGGAALVVTLRGVALREDSLKKQRDLIEAKLQKNIIWKNMRRLIEDIVSSIKSPDRPKSPVDSYLTEQDKFQRQNPQLYYKHEVVEKLRELHKMLMSPPTMDGGEDEEETTDGGGPQTYMWNLNVTDFKKVGLAVTASAAM</sequence>
<proteinExistence type="predicted"/>
<organism evidence="2 3">
    <name type="scientific">Bugula neritina</name>
    <name type="common">Brown bryozoan</name>
    <name type="synonym">Sertularia neritina</name>
    <dbReference type="NCBI Taxonomy" id="10212"/>
    <lineage>
        <taxon>Eukaryota</taxon>
        <taxon>Metazoa</taxon>
        <taxon>Spiralia</taxon>
        <taxon>Lophotrochozoa</taxon>
        <taxon>Bryozoa</taxon>
        <taxon>Gymnolaemata</taxon>
        <taxon>Cheilostomatida</taxon>
        <taxon>Flustrina</taxon>
        <taxon>Buguloidea</taxon>
        <taxon>Bugulidae</taxon>
        <taxon>Bugula</taxon>
    </lineage>
</organism>
<feature type="region of interest" description="Disordered" evidence="1">
    <location>
        <begin position="110"/>
        <end position="132"/>
    </location>
</feature>
<dbReference type="Pfam" id="PF14646">
    <property type="entry name" value="MYCBPAP"/>
    <property type="match status" value="1"/>
</dbReference>
<dbReference type="Proteomes" id="UP000593567">
    <property type="component" value="Unassembled WGS sequence"/>
</dbReference>
<feature type="region of interest" description="Disordered" evidence="1">
    <location>
        <begin position="487"/>
        <end position="507"/>
    </location>
</feature>
<evidence type="ECO:0000313" key="3">
    <source>
        <dbReference type="Proteomes" id="UP000593567"/>
    </source>
</evidence>
<feature type="region of interest" description="Disordered" evidence="1">
    <location>
        <begin position="1"/>
        <end position="54"/>
    </location>
</feature>
<accession>A0A7J7J3P2</accession>
<name>A0A7J7J3P2_BUGNE</name>
<dbReference type="OrthoDB" id="10263316at2759"/>
<protein>
    <submittedName>
        <fullName evidence="2">MYCBPAP</fullName>
    </submittedName>
</protein>
<gene>
    <name evidence="2" type="ORF">EB796_021448</name>
</gene>